<keyword evidence="2" id="KW-1185">Reference proteome</keyword>
<evidence type="ECO:0000313" key="1">
    <source>
        <dbReference type="EMBL" id="CAK9207625.1"/>
    </source>
</evidence>
<dbReference type="Proteomes" id="UP001497512">
    <property type="component" value="Chromosome 16"/>
</dbReference>
<gene>
    <name evidence="1" type="ORF">CSSPTR1EN2_LOCUS8900</name>
</gene>
<proteinExistence type="predicted"/>
<accession>A0ABP0TXL1</accession>
<name>A0ABP0TXL1_9BRYO</name>
<dbReference type="EMBL" id="OZ019908">
    <property type="protein sequence ID" value="CAK9207625.1"/>
    <property type="molecule type" value="Genomic_DNA"/>
</dbReference>
<protein>
    <submittedName>
        <fullName evidence="1">Uncharacterized protein</fullName>
    </submittedName>
</protein>
<evidence type="ECO:0000313" key="2">
    <source>
        <dbReference type="Proteomes" id="UP001497512"/>
    </source>
</evidence>
<reference evidence="1" key="1">
    <citation type="submission" date="2024-02" db="EMBL/GenBank/DDBJ databases">
        <authorList>
            <consortium name="ELIXIR-Norway"/>
            <consortium name="Elixir Norway"/>
        </authorList>
    </citation>
    <scope>NUCLEOTIDE SEQUENCE</scope>
</reference>
<sequence length="70" mass="7724">MPSNLGGMQVVVHLRKPSIHNLAVAGAIEVPGLGRLKPFTLGSSRFESRHQLTEVGSSHLEEYFQLRRGE</sequence>
<organism evidence="1 2">
    <name type="scientific">Sphagnum troendelagicum</name>
    <dbReference type="NCBI Taxonomy" id="128251"/>
    <lineage>
        <taxon>Eukaryota</taxon>
        <taxon>Viridiplantae</taxon>
        <taxon>Streptophyta</taxon>
        <taxon>Embryophyta</taxon>
        <taxon>Bryophyta</taxon>
        <taxon>Sphagnophytina</taxon>
        <taxon>Sphagnopsida</taxon>
        <taxon>Sphagnales</taxon>
        <taxon>Sphagnaceae</taxon>
        <taxon>Sphagnum</taxon>
    </lineage>
</organism>